<sequence>MTPDPVISAPRFLDAAQGILSERRMIFEIGHAGDEIYQLNPINPFFCEKSSINASSIMDHADS</sequence>
<keyword evidence="2" id="KW-1185">Reference proteome</keyword>
<accession>A0ABW1VJB9</accession>
<comment type="caution">
    <text evidence="1">The sequence shown here is derived from an EMBL/GenBank/DDBJ whole genome shotgun (WGS) entry which is preliminary data.</text>
</comment>
<organism evidence="1 2">
    <name type="scientific">Luethyella okanaganae</name>
    <dbReference type="NCBI Taxonomy" id="69372"/>
    <lineage>
        <taxon>Bacteria</taxon>
        <taxon>Bacillati</taxon>
        <taxon>Actinomycetota</taxon>
        <taxon>Actinomycetes</taxon>
        <taxon>Micrococcales</taxon>
        <taxon>Microbacteriaceae</taxon>
        <taxon>Luethyella</taxon>
    </lineage>
</organism>
<dbReference type="Proteomes" id="UP001596306">
    <property type="component" value="Unassembled WGS sequence"/>
</dbReference>
<dbReference type="EMBL" id="JBHSTP010000002">
    <property type="protein sequence ID" value="MFC6356629.1"/>
    <property type="molecule type" value="Genomic_DNA"/>
</dbReference>
<dbReference type="RefSeq" id="WP_386731321.1">
    <property type="nucleotide sequence ID" value="NZ_JBHSTP010000002.1"/>
</dbReference>
<gene>
    <name evidence="1" type="ORF">ACFQB0_10980</name>
</gene>
<evidence type="ECO:0000313" key="2">
    <source>
        <dbReference type="Proteomes" id="UP001596306"/>
    </source>
</evidence>
<evidence type="ECO:0000313" key="1">
    <source>
        <dbReference type="EMBL" id="MFC6356629.1"/>
    </source>
</evidence>
<protein>
    <submittedName>
        <fullName evidence="1">Uncharacterized protein</fullName>
    </submittedName>
</protein>
<proteinExistence type="predicted"/>
<reference evidence="2" key="1">
    <citation type="journal article" date="2019" name="Int. J. Syst. Evol. Microbiol.">
        <title>The Global Catalogue of Microorganisms (GCM) 10K type strain sequencing project: providing services to taxonomists for standard genome sequencing and annotation.</title>
        <authorList>
            <consortium name="The Broad Institute Genomics Platform"/>
            <consortium name="The Broad Institute Genome Sequencing Center for Infectious Disease"/>
            <person name="Wu L."/>
            <person name="Ma J."/>
        </authorList>
    </citation>
    <scope>NUCLEOTIDE SEQUENCE [LARGE SCALE GENOMIC DNA]</scope>
    <source>
        <strain evidence="2">CCUG 43304</strain>
    </source>
</reference>
<name>A0ABW1VJB9_9MICO</name>